<reference evidence="2" key="2">
    <citation type="journal article" date="2022" name="Microb. Genom.">
        <title>A chromosome-scale genome assembly of the tomato pathogen Cladosporium fulvum reveals a compartmentalized genome architecture and the presence of a dispensable chromosome.</title>
        <authorList>
            <person name="Zaccaron A.Z."/>
            <person name="Chen L.H."/>
            <person name="Samaras A."/>
            <person name="Stergiopoulos I."/>
        </authorList>
    </citation>
    <scope>NUCLEOTIDE SEQUENCE</scope>
    <source>
        <strain evidence="2">Race5_Kim</strain>
    </source>
</reference>
<gene>
    <name evidence="2" type="ORF">CLAFUR5_03601</name>
</gene>
<evidence type="ECO:0000313" key="2">
    <source>
        <dbReference type="EMBL" id="UJO14281.1"/>
    </source>
</evidence>
<feature type="region of interest" description="Disordered" evidence="1">
    <location>
        <begin position="294"/>
        <end position="346"/>
    </location>
</feature>
<accession>A0A9Q8P5V0</accession>
<dbReference type="Proteomes" id="UP000756132">
    <property type="component" value="Chromosome 2"/>
</dbReference>
<organism evidence="2 3">
    <name type="scientific">Passalora fulva</name>
    <name type="common">Tomato leaf mold</name>
    <name type="synonym">Cladosporium fulvum</name>
    <dbReference type="NCBI Taxonomy" id="5499"/>
    <lineage>
        <taxon>Eukaryota</taxon>
        <taxon>Fungi</taxon>
        <taxon>Dikarya</taxon>
        <taxon>Ascomycota</taxon>
        <taxon>Pezizomycotina</taxon>
        <taxon>Dothideomycetes</taxon>
        <taxon>Dothideomycetidae</taxon>
        <taxon>Mycosphaerellales</taxon>
        <taxon>Mycosphaerellaceae</taxon>
        <taxon>Fulvia</taxon>
    </lineage>
</organism>
<dbReference type="GeneID" id="71983479"/>
<dbReference type="RefSeq" id="XP_047758647.1">
    <property type="nucleotide sequence ID" value="XM_047902749.1"/>
</dbReference>
<dbReference type="EMBL" id="CP090164">
    <property type="protein sequence ID" value="UJO14281.1"/>
    <property type="molecule type" value="Genomic_DNA"/>
</dbReference>
<feature type="compositionally biased region" description="Basic and acidic residues" evidence="1">
    <location>
        <begin position="327"/>
        <end position="346"/>
    </location>
</feature>
<protein>
    <submittedName>
        <fullName evidence="2">Uncharacterized protein</fullName>
    </submittedName>
</protein>
<dbReference type="AlphaFoldDB" id="A0A9Q8P5V0"/>
<keyword evidence="3" id="KW-1185">Reference proteome</keyword>
<proteinExistence type="predicted"/>
<feature type="compositionally biased region" description="Basic and acidic residues" evidence="1">
    <location>
        <begin position="53"/>
        <end position="62"/>
    </location>
</feature>
<reference evidence="2" key="1">
    <citation type="submission" date="2021-12" db="EMBL/GenBank/DDBJ databases">
        <authorList>
            <person name="Zaccaron A."/>
            <person name="Stergiopoulos I."/>
        </authorList>
    </citation>
    <scope>NUCLEOTIDE SEQUENCE</scope>
    <source>
        <strain evidence="2">Race5_Kim</strain>
    </source>
</reference>
<evidence type="ECO:0000313" key="3">
    <source>
        <dbReference type="Proteomes" id="UP000756132"/>
    </source>
</evidence>
<dbReference type="OrthoDB" id="3650678at2759"/>
<name>A0A9Q8P5V0_PASFU</name>
<feature type="compositionally biased region" description="Polar residues" evidence="1">
    <location>
        <begin position="23"/>
        <end position="35"/>
    </location>
</feature>
<sequence>MLQTPATTPKCLPRSVSRIPGKRQSTSPQKVSQAPISKPPPMQSAITAQSPPEARRLPEPSRRSYLPASATDLPKPPQPATRNMKKPSRIATVNEARTRVSNGVLTPGSVHFRASSTSKSTATSGIATPQAPKKQALKASGGESHALSSDSKSLFMKGHVGEHCIHGALVHKLACGHKVITMKVEDCASNCVRPLLKHLQQHANHASEEAFVCSACIEQHVQSHREAKRTLFEQTYKVTERKMIAFPDGWLEKQRAYWEKVWENDTVMERSAFALLGRKCAHFGDNVVGTSMKKERSSTAVPFPAKRRLKASRGSHEKSPESVLGDKMWKDEANGNDSRKRDSLLE</sequence>
<dbReference type="KEGG" id="ffu:CLAFUR5_03601"/>
<feature type="compositionally biased region" description="Low complexity" evidence="1">
    <location>
        <begin position="114"/>
        <end position="128"/>
    </location>
</feature>
<feature type="region of interest" description="Disordered" evidence="1">
    <location>
        <begin position="1"/>
        <end position="149"/>
    </location>
</feature>
<evidence type="ECO:0000256" key="1">
    <source>
        <dbReference type="SAM" id="MobiDB-lite"/>
    </source>
</evidence>